<accession>A0A8H4JGX5</accession>
<sequence length="578" mass="62875">MIVLTSWTAFATVAFILTAWFASTTFAPRPGYEIQSTFNLSFANTITVLRVMQAITSWATASAVATSFEIAMWALASSETSSRLLTLLILSPTTGPFGIAKLICSRTTTWATSASGLARLFLFFFCTIGGIIFFSVSNTSRRLGLTKANEELPVNTSVTTSYYPIETFNVLAGTGPFNGSLVAPFLKDLNTTIPYFALANSYSFIHNPQFLLSLEPPSCPGGMTPCDSYLLPGGTYLMWPQPNGTVSEGSVISIEAAPAMRIDFAEGLSSRDGFFSPADCAVFGRNRVGLQFCLSDSTVDKGSLKAVPLILLLGIYLCQGGIRNGQCLLGDSESAHNVTMTFSVSSCAASSINGAKNNTIMSVSNIITKEARPRVDIQALSLAVGWLLNFTAANLPVQSSVAFGFWIAGSDAYQTFWKADAYRMLKSIVAFILWEFTANNNGNPAVANAEPNGHTPDLPAEFHVTASICQPYTRFIINRGSFTVYMVLQSVALIFCWMVILWGFKVHRKIPATSSFPLVDFEVNLQRMGSNEARPFSDIQAGDKDKQIRHTLQGLRVTSRCNARPENGNVPEEEMQFR</sequence>
<feature type="transmembrane region" description="Helical" evidence="1">
    <location>
        <begin position="84"/>
        <end position="104"/>
    </location>
</feature>
<keyword evidence="1" id="KW-0472">Membrane</keyword>
<evidence type="ECO:0000313" key="2">
    <source>
        <dbReference type="EMBL" id="KAF4424743.1"/>
    </source>
</evidence>
<feature type="transmembrane region" description="Helical" evidence="1">
    <location>
        <begin position="6"/>
        <end position="27"/>
    </location>
</feature>
<name>A0A8H4JGX5_9HYPO</name>
<feature type="transmembrane region" description="Helical" evidence="1">
    <location>
        <begin position="482"/>
        <end position="504"/>
    </location>
</feature>
<dbReference type="Proteomes" id="UP000536711">
    <property type="component" value="Unassembled WGS sequence"/>
</dbReference>
<comment type="caution">
    <text evidence="2">The sequence shown here is derived from an EMBL/GenBank/DDBJ whole genome shotgun (WGS) entry which is preliminary data.</text>
</comment>
<keyword evidence="3" id="KW-1185">Reference proteome</keyword>
<feature type="transmembrane region" description="Helical" evidence="1">
    <location>
        <begin position="48"/>
        <end position="72"/>
    </location>
</feature>
<feature type="transmembrane region" description="Helical" evidence="1">
    <location>
        <begin position="116"/>
        <end position="136"/>
    </location>
</feature>
<organism evidence="2 3">
    <name type="scientific">Fusarium acutatum</name>
    <dbReference type="NCBI Taxonomy" id="78861"/>
    <lineage>
        <taxon>Eukaryota</taxon>
        <taxon>Fungi</taxon>
        <taxon>Dikarya</taxon>
        <taxon>Ascomycota</taxon>
        <taxon>Pezizomycotina</taxon>
        <taxon>Sordariomycetes</taxon>
        <taxon>Hypocreomycetidae</taxon>
        <taxon>Hypocreales</taxon>
        <taxon>Nectriaceae</taxon>
        <taxon>Fusarium</taxon>
        <taxon>Fusarium fujikuroi species complex</taxon>
    </lineage>
</organism>
<protein>
    <submittedName>
        <fullName evidence="2">Ring finger domain-containing</fullName>
    </submittedName>
</protein>
<dbReference type="AlphaFoldDB" id="A0A8H4JGX5"/>
<proteinExistence type="predicted"/>
<dbReference type="OrthoDB" id="5083987at2759"/>
<reference evidence="2 3" key="1">
    <citation type="submission" date="2020-01" db="EMBL/GenBank/DDBJ databases">
        <title>Identification and distribution of gene clusters putatively required for synthesis of sphingolipid metabolism inhibitors in phylogenetically diverse species of the filamentous fungus Fusarium.</title>
        <authorList>
            <person name="Kim H.-S."/>
            <person name="Busman M."/>
            <person name="Brown D.W."/>
            <person name="Divon H."/>
            <person name="Uhlig S."/>
            <person name="Proctor R.H."/>
        </authorList>
    </citation>
    <scope>NUCLEOTIDE SEQUENCE [LARGE SCALE GENOMIC DNA]</scope>
    <source>
        <strain evidence="2 3">NRRL 13308</strain>
    </source>
</reference>
<evidence type="ECO:0000313" key="3">
    <source>
        <dbReference type="Proteomes" id="UP000536711"/>
    </source>
</evidence>
<evidence type="ECO:0000256" key="1">
    <source>
        <dbReference type="SAM" id="Phobius"/>
    </source>
</evidence>
<gene>
    <name evidence="2" type="ORF">FACUT_10203</name>
</gene>
<keyword evidence="1" id="KW-1133">Transmembrane helix</keyword>
<dbReference type="EMBL" id="JAADJF010000316">
    <property type="protein sequence ID" value="KAF4424743.1"/>
    <property type="molecule type" value="Genomic_DNA"/>
</dbReference>
<keyword evidence="1" id="KW-0812">Transmembrane</keyword>